<feature type="transmembrane region" description="Helical" evidence="6">
    <location>
        <begin position="209"/>
        <end position="233"/>
    </location>
</feature>
<name>A0ABR8RB38_9BACI</name>
<evidence type="ECO:0000313" key="9">
    <source>
        <dbReference type="Proteomes" id="UP000640786"/>
    </source>
</evidence>
<gene>
    <name evidence="8" type="ORF">H9650_12645</name>
</gene>
<comment type="caution">
    <text evidence="8">The sequence shown here is derived from an EMBL/GenBank/DDBJ whole genome shotgun (WGS) entry which is preliminary data.</text>
</comment>
<dbReference type="PANTHER" id="PTHR23531">
    <property type="entry name" value="QUINOLENE RESISTANCE PROTEIN NORA"/>
    <property type="match status" value="1"/>
</dbReference>
<accession>A0ABR8RB38</accession>
<dbReference type="InterPro" id="IPR020846">
    <property type="entry name" value="MFS_dom"/>
</dbReference>
<evidence type="ECO:0000313" key="8">
    <source>
        <dbReference type="EMBL" id="MBD7944965.1"/>
    </source>
</evidence>
<keyword evidence="5 6" id="KW-0472">Membrane</keyword>
<dbReference type="Pfam" id="PF07690">
    <property type="entry name" value="MFS_1"/>
    <property type="match status" value="1"/>
</dbReference>
<protein>
    <submittedName>
        <fullName evidence="8">MFS transporter</fullName>
    </submittedName>
</protein>
<dbReference type="Proteomes" id="UP000640786">
    <property type="component" value="Unassembled WGS sequence"/>
</dbReference>
<feature type="transmembrane region" description="Helical" evidence="6">
    <location>
        <begin position="12"/>
        <end position="36"/>
    </location>
</feature>
<evidence type="ECO:0000256" key="3">
    <source>
        <dbReference type="ARBA" id="ARBA00022692"/>
    </source>
</evidence>
<dbReference type="PROSITE" id="PS50850">
    <property type="entry name" value="MFS"/>
    <property type="match status" value="1"/>
</dbReference>
<dbReference type="CDD" id="cd17489">
    <property type="entry name" value="MFS_YfcJ_like"/>
    <property type="match status" value="1"/>
</dbReference>
<feature type="transmembrane region" description="Helical" evidence="6">
    <location>
        <begin position="137"/>
        <end position="160"/>
    </location>
</feature>
<dbReference type="EMBL" id="JACSQO010000006">
    <property type="protein sequence ID" value="MBD7944965.1"/>
    <property type="molecule type" value="Genomic_DNA"/>
</dbReference>
<dbReference type="PANTHER" id="PTHR23531:SF2">
    <property type="entry name" value="PERMEASE"/>
    <property type="match status" value="1"/>
</dbReference>
<feature type="transmembrane region" description="Helical" evidence="6">
    <location>
        <begin position="273"/>
        <end position="292"/>
    </location>
</feature>
<keyword evidence="2" id="KW-0813">Transport</keyword>
<feature type="transmembrane region" description="Helical" evidence="6">
    <location>
        <begin position="48"/>
        <end position="66"/>
    </location>
</feature>
<feature type="transmembrane region" description="Helical" evidence="6">
    <location>
        <begin position="298"/>
        <end position="319"/>
    </location>
</feature>
<evidence type="ECO:0000256" key="5">
    <source>
        <dbReference type="ARBA" id="ARBA00023136"/>
    </source>
</evidence>
<organism evidence="8 9">
    <name type="scientific">Psychrobacillus faecigallinarum</name>
    <dbReference type="NCBI Taxonomy" id="2762235"/>
    <lineage>
        <taxon>Bacteria</taxon>
        <taxon>Bacillati</taxon>
        <taxon>Bacillota</taxon>
        <taxon>Bacilli</taxon>
        <taxon>Bacillales</taxon>
        <taxon>Bacillaceae</taxon>
        <taxon>Psychrobacillus</taxon>
    </lineage>
</organism>
<dbReference type="InterPro" id="IPR036259">
    <property type="entry name" value="MFS_trans_sf"/>
</dbReference>
<evidence type="ECO:0000256" key="2">
    <source>
        <dbReference type="ARBA" id="ARBA00022448"/>
    </source>
</evidence>
<feature type="transmembrane region" description="Helical" evidence="6">
    <location>
        <begin position="166"/>
        <end position="188"/>
    </location>
</feature>
<feature type="transmembrane region" description="Helical" evidence="6">
    <location>
        <begin position="239"/>
        <end position="261"/>
    </location>
</feature>
<dbReference type="InterPro" id="IPR011701">
    <property type="entry name" value="MFS"/>
</dbReference>
<feature type="domain" description="Major facilitator superfamily (MFS) profile" evidence="7">
    <location>
        <begin position="7"/>
        <end position="386"/>
    </location>
</feature>
<dbReference type="RefSeq" id="WP_191697369.1">
    <property type="nucleotide sequence ID" value="NZ_JACSQO010000006.1"/>
</dbReference>
<keyword evidence="4 6" id="KW-1133">Transmembrane helix</keyword>
<sequence length="391" mass="43147">MSNKEPIWTKPFISLFSTNLSIFIIFYGLVTVLPLYATDVLERSDEEAGLLMTIFLLSAIIMRPFTGKLLDIAGKRKMLWISLILYLICTVLYYFIEPFTILLALRFVQGIWFSIATTASGSLAADNIPPSRRGAGLGYFTMSTNLAVVVGPFIALTIVQYFSYDIFFIAMSVLLLIGALSALSIPAEKQPAVPPVKTRMTLNDLFEKRSLPIALIGSLIAFSYASILSYLSIYSQQKGVLHLTSSFFAVFAIVMLVTRPFTGRIFDEKGPRYIIIPGLISFMFGLILLAYMDSPFTFLLSGAFIGLGYGAVVPSFQTLAIQSTTHERSGYATATFFTLFDTGIAIGSFVLGIVASKLGYQGLYLLSSGIVILTLIVFLMRMKQLRANLYK</sequence>
<dbReference type="InterPro" id="IPR052714">
    <property type="entry name" value="MFS_Exporter"/>
</dbReference>
<evidence type="ECO:0000256" key="1">
    <source>
        <dbReference type="ARBA" id="ARBA00004651"/>
    </source>
</evidence>
<keyword evidence="9" id="KW-1185">Reference proteome</keyword>
<evidence type="ECO:0000256" key="6">
    <source>
        <dbReference type="SAM" id="Phobius"/>
    </source>
</evidence>
<proteinExistence type="predicted"/>
<dbReference type="Gene3D" id="1.20.1250.20">
    <property type="entry name" value="MFS general substrate transporter like domains"/>
    <property type="match status" value="1"/>
</dbReference>
<feature type="transmembrane region" description="Helical" evidence="6">
    <location>
        <begin position="361"/>
        <end position="380"/>
    </location>
</feature>
<evidence type="ECO:0000256" key="4">
    <source>
        <dbReference type="ARBA" id="ARBA00022989"/>
    </source>
</evidence>
<dbReference type="SUPFAM" id="SSF103473">
    <property type="entry name" value="MFS general substrate transporter"/>
    <property type="match status" value="1"/>
</dbReference>
<keyword evidence="3 6" id="KW-0812">Transmembrane</keyword>
<reference evidence="8 9" key="1">
    <citation type="submission" date="2020-08" db="EMBL/GenBank/DDBJ databases">
        <title>A Genomic Blueprint of the Chicken Gut Microbiome.</title>
        <authorList>
            <person name="Gilroy R."/>
            <person name="Ravi A."/>
            <person name="Getino M."/>
            <person name="Pursley I."/>
            <person name="Horton D.L."/>
            <person name="Alikhan N.-F."/>
            <person name="Baker D."/>
            <person name="Gharbi K."/>
            <person name="Hall N."/>
            <person name="Watson M."/>
            <person name="Adriaenssens E.M."/>
            <person name="Foster-Nyarko E."/>
            <person name="Jarju S."/>
            <person name="Secka A."/>
            <person name="Antonio M."/>
            <person name="Oren A."/>
            <person name="Chaudhuri R."/>
            <person name="La Ragione R.M."/>
            <person name="Hildebrand F."/>
            <person name="Pallen M.J."/>
        </authorList>
    </citation>
    <scope>NUCLEOTIDE SEQUENCE [LARGE SCALE GENOMIC DNA]</scope>
    <source>
        <strain evidence="8 9">Sa2BUA9</strain>
    </source>
</reference>
<feature type="transmembrane region" description="Helical" evidence="6">
    <location>
        <begin position="78"/>
        <end position="96"/>
    </location>
</feature>
<feature type="transmembrane region" description="Helical" evidence="6">
    <location>
        <begin position="331"/>
        <end position="355"/>
    </location>
</feature>
<comment type="subcellular location">
    <subcellularLocation>
        <location evidence="1">Cell membrane</location>
        <topology evidence="1">Multi-pass membrane protein</topology>
    </subcellularLocation>
</comment>
<evidence type="ECO:0000259" key="7">
    <source>
        <dbReference type="PROSITE" id="PS50850"/>
    </source>
</evidence>